<dbReference type="GO" id="GO:0004601">
    <property type="term" value="F:peroxidase activity"/>
    <property type="evidence" value="ECO:0007669"/>
    <property type="project" value="UniProtKB-KW"/>
</dbReference>
<dbReference type="GO" id="GO:0006979">
    <property type="term" value="P:response to oxidative stress"/>
    <property type="evidence" value="ECO:0007669"/>
    <property type="project" value="InterPro"/>
</dbReference>
<keyword evidence="3 4" id="KW-0560">Oxidoreductase</keyword>
<accession>A0A7S3VYX9</accession>
<dbReference type="PIRSF" id="PIRSF000303">
    <property type="entry name" value="Glutathion_perox"/>
    <property type="match status" value="1"/>
</dbReference>
<evidence type="ECO:0000256" key="2">
    <source>
        <dbReference type="ARBA" id="ARBA00022559"/>
    </source>
</evidence>
<dbReference type="InterPro" id="IPR000889">
    <property type="entry name" value="Glutathione_peroxidase"/>
</dbReference>
<dbReference type="InterPro" id="IPR029760">
    <property type="entry name" value="GPX_CS"/>
</dbReference>
<evidence type="ECO:0000256" key="3">
    <source>
        <dbReference type="ARBA" id="ARBA00023002"/>
    </source>
</evidence>
<dbReference type="SUPFAM" id="SSF52833">
    <property type="entry name" value="Thioredoxin-like"/>
    <property type="match status" value="1"/>
</dbReference>
<dbReference type="CDD" id="cd00340">
    <property type="entry name" value="GSH_Peroxidase"/>
    <property type="match status" value="1"/>
</dbReference>
<proteinExistence type="inferred from homology"/>
<dbReference type="Pfam" id="PF00255">
    <property type="entry name" value="GSHPx"/>
    <property type="match status" value="1"/>
</dbReference>
<dbReference type="InterPro" id="IPR036249">
    <property type="entry name" value="Thioredoxin-like_sf"/>
</dbReference>
<comment type="similarity">
    <text evidence="1 4">Belongs to the glutathione peroxidase family.</text>
</comment>
<organism evidence="5">
    <name type="scientific">Strombidinopsis acuminata</name>
    <dbReference type="NCBI Taxonomy" id="141414"/>
    <lineage>
        <taxon>Eukaryota</taxon>
        <taxon>Sar</taxon>
        <taxon>Alveolata</taxon>
        <taxon>Ciliophora</taxon>
        <taxon>Intramacronucleata</taxon>
        <taxon>Spirotrichea</taxon>
        <taxon>Choreotrichia</taxon>
        <taxon>Choreotrichida</taxon>
        <taxon>Strombidinopsidae</taxon>
        <taxon>Strombidinopsis</taxon>
    </lineage>
</organism>
<evidence type="ECO:0000256" key="4">
    <source>
        <dbReference type="RuleBase" id="RU000499"/>
    </source>
</evidence>
<protein>
    <recommendedName>
        <fullName evidence="4">Glutathione peroxidase</fullName>
    </recommendedName>
</protein>
<dbReference type="AlphaFoldDB" id="A0A7S3VYX9"/>
<sequence>MVQLHEKYSSQGFEILAFPCNQFGGQEPGTNEEIQKYATDTWNAKFTFFEKCDVNGDNTHPVYKFLRNNSELYDDKKKSASEIPWNFAKFLVNQEGKVVKYFNSREDPNEAIPLIEKML</sequence>
<dbReference type="PROSITE" id="PS51355">
    <property type="entry name" value="GLUTATHIONE_PEROXID_3"/>
    <property type="match status" value="1"/>
</dbReference>
<name>A0A7S3VYX9_9SPIT</name>
<evidence type="ECO:0000256" key="1">
    <source>
        <dbReference type="ARBA" id="ARBA00006926"/>
    </source>
</evidence>
<dbReference type="PRINTS" id="PR01011">
    <property type="entry name" value="GLUTPROXDASE"/>
</dbReference>
<evidence type="ECO:0000313" key="5">
    <source>
        <dbReference type="EMBL" id="CAE0525968.1"/>
    </source>
</evidence>
<dbReference type="PROSITE" id="PS00763">
    <property type="entry name" value="GLUTATHIONE_PEROXID_2"/>
    <property type="match status" value="1"/>
</dbReference>
<dbReference type="PANTHER" id="PTHR11592:SF132">
    <property type="entry name" value="GLUTATHIONE PEROXIDASE 7, CHLOROPLASTIC-RELATED"/>
    <property type="match status" value="1"/>
</dbReference>
<dbReference type="EMBL" id="HBIQ01011903">
    <property type="protein sequence ID" value="CAE0525968.1"/>
    <property type="molecule type" value="Transcribed_RNA"/>
</dbReference>
<dbReference type="PANTHER" id="PTHR11592">
    <property type="entry name" value="GLUTATHIONE PEROXIDASE"/>
    <property type="match status" value="1"/>
</dbReference>
<gene>
    <name evidence="5" type="ORF">SACU0126_LOCUS3837</name>
</gene>
<dbReference type="Gene3D" id="3.40.30.10">
    <property type="entry name" value="Glutaredoxin"/>
    <property type="match status" value="1"/>
</dbReference>
<keyword evidence="2 4" id="KW-0575">Peroxidase</keyword>
<reference evidence="5" key="1">
    <citation type="submission" date="2021-01" db="EMBL/GenBank/DDBJ databases">
        <authorList>
            <person name="Corre E."/>
            <person name="Pelletier E."/>
            <person name="Niang G."/>
            <person name="Scheremetjew M."/>
            <person name="Finn R."/>
            <person name="Kale V."/>
            <person name="Holt S."/>
            <person name="Cochrane G."/>
            <person name="Meng A."/>
            <person name="Brown T."/>
            <person name="Cohen L."/>
        </authorList>
    </citation>
    <scope>NUCLEOTIDE SEQUENCE</scope>
    <source>
        <strain evidence="5">SPMC142</strain>
    </source>
</reference>